<keyword evidence="4 7" id="KW-0812">Transmembrane</keyword>
<evidence type="ECO:0000256" key="7">
    <source>
        <dbReference type="RuleBase" id="RU363032"/>
    </source>
</evidence>
<dbReference type="Gene3D" id="1.10.3720.10">
    <property type="entry name" value="MetI-like"/>
    <property type="match status" value="1"/>
</dbReference>
<dbReference type="GO" id="GO:0005886">
    <property type="term" value="C:plasma membrane"/>
    <property type="evidence" value="ECO:0007669"/>
    <property type="project" value="UniProtKB-SubCell"/>
</dbReference>
<dbReference type="Pfam" id="PF00528">
    <property type="entry name" value="BPD_transp_1"/>
    <property type="match status" value="1"/>
</dbReference>
<keyword evidence="5 7" id="KW-1133">Transmembrane helix</keyword>
<evidence type="ECO:0000256" key="1">
    <source>
        <dbReference type="ARBA" id="ARBA00004651"/>
    </source>
</evidence>
<keyword evidence="10" id="KW-1185">Reference proteome</keyword>
<dbReference type="AlphaFoldDB" id="A0A7Z0D5T4"/>
<evidence type="ECO:0000259" key="8">
    <source>
        <dbReference type="PROSITE" id="PS50928"/>
    </source>
</evidence>
<comment type="caution">
    <text evidence="9">The sequence shown here is derived from an EMBL/GenBank/DDBJ whole genome shotgun (WGS) entry which is preliminary data.</text>
</comment>
<dbReference type="SUPFAM" id="SSF161098">
    <property type="entry name" value="MetI-like"/>
    <property type="match status" value="1"/>
</dbReference>
<evidence type="ECO:0000256" key="3">
    <source>
        <dbReference type="ARBA" id="ARBA00022475"/>
    </source>
</evidence>
<comment type="similarity">
    <text evidence="7">Belongs to the binding-protein-dependent transport system permease family.</text>
</comment>
<feature type="transmembrane region" description="Helical" evidence="7">
    <location>
        <begin position="156"/>
        <end position="176"/>
    </location>
</feature>
<sequence length="308" mass="33398">MALRTGRGQLSARRRRREARAGILFLLPDAVGLIAFVGIPMVLALIVSMFSADGFGNFRFVGMANFEHMVADDLFWRSVRVTALFVLGFVPVTFFLALGLAVLVKDKFPGVGAVRAILFLPNVLSLVVIGVLWQFMLVDKRGVLTQLGGLIGLGDVSWLGTPSLALGTLIVVSVWFTMGYQMFLFLGGLTDIPPEYLDAARIDGAGAWRRFWTVTWPLLAPTSFFVLVTSLVAAVTGVQAFDLVYVLTKGGPANATSTIVFYIYQQAFNFGDYGYAAALTAVTVIFLVIVTAVLLYVTRGGRFNADAD</sequence>
<dbReference type="EMBL" id="JACBZP010000001">
    <property type="protein sequence ID" value="NYI69419.1"/>
    <property type="molecule type" value="Genomic_DNA"/>
</dbReference>
<keyword evidence="6 7" id="KW-0472">Membrane</keyword>
<dbReference type="InterPro" id="IPR000515">
    <property type="entry name" value="MetI-like"/>
</dbReference>
<feature type="transmembrane region" description="Helical" evidence="7">
    <location>
        <begin position="21"/>
        <end position="50"/>
    </location>
</feature>
<evidence type="ECO:0000256" key="6">
    <source>
        <dbReference type="ARBA" id="ARBA00023136"/>
    </source>
</evidence>
<keyword evidence="3" id="KW-1003">Cell membrane</keyword>
<evidence type="ECO:0000313" key="9">
    <source>
        <dbReference type="EMBL" id="NYI69419.1"/>
    </source>
</evidence>
<dbReference type="GO" id="GO:0055085">
    <property type="term" value="P:transmembrane transport"/>
    <property type="evidence" value="ECO:0007669"/>
    <property type="project" value="InterPro"/>
</dbReference>
<feature type="domain" description="ABC transmembrane type-1" evidence="8">
    <location>
        <begin position="79"/>
        <end position="294"/>
    </location>
</feature>
<reference evidence="9 10" key="1">
    <citation type="submission" date="2020-07" db="EMBL/GenBank/DDBJ databases">
        <title>Sequencing the genomes of 1000 actinobacteria strains.</title>
        <authorList>
            <person name="Klenk H.-P."/>
        </authorList>
    </citation>
    <scope>NUCLEOTIDE SEQUENCE [LARGE SCALE GENOMIC DNA]</scope>
    <source>
        <strain evidence="9 10">DSM 26341</strain>
    </source>
</reference>
<evidence type="ECO:0000313" key="10">
    <source>
        <dbReference type="Proteomes" id="UP000539111"/>
    </source>
</evidence>
<dbReference type="PANTHER" id="PTHR30193">
    <property type="entry name" value="ABC TRANSPORTER PERMEASE PROTEIN"/>
    <property type="match status" value="1"/>
</dbReference>
<dbReference type="CDD" id="cd06261">
    <property type="entry name" value="TM_PBP2"/>
    <property type="match status" value="1"/>
</dbReference>
<dbReference type="Proteomes" id="UP000539111">
    <property type="component" value="Unassembled WGS sequence"/>
</dbReference>
<gene>
    <name evidence="9" type="ORF">BJY26_003725</name>
</gene>
<keyword evidence="2 7" id="KW-0813">Transport</keyword>
<name>A0A7Z0D5T4_9MICO</name>
<feature type="transmembrane region" description="Helical" evidence="7">
    <location>
        <begin position="273"/>
        <end position="297"/>
    </location>
</feature>
<proteinExistence type="inferred from homology"/>
<dbReference type="InterPro" id="IPR035906">
    <property type="entry name" value="MetI-like_sf"/>
</dbReference>
<dbReference type="PANTHER" id="PTHR30193:SF41">
    <property type="entry name" value="DIACETYLCHITOBIOSE UPTAKE SYSTEM PERMEASE PROTEIN NGCF"/>
    <property type="match status" value="1"/>
</dbReference>
<feature type="transmembrane region" description="Helical" evidence="7">
    <location>
        <begin position="83"/>
        <end position="104"/>
    </location>
</feature>
<keyword evidence="9" id="KW-0762">Sugar transport</keyword>
<comment type="subcellular location">
    <subcellularLocation>
        <location evidence="1 7">Cell membrane</location>
        <topology evidence="1 7">Multi-pass membrane protein</topology>
    </subcellularLocation>
</comment>
<feature type="transmembrane region" description="Helical" evidence="7">
    <location>
        <begin position="116"/>
        <end position="136"/>
    </location>
</feature>
<organism evidence="9 10">
    <name type="scientific">Spelaeicoccus albus</name>
    <dbReference type="NCBI Taxonomy" id="1280376"/>
    <lineage>
        <taxon>Bacteria</taxon>
        <taxon>Bacillati</taxon>
        <taxon>Actinomycetota</taxon>
        <taxon>Actinomycetes</taxon>
        <taxon>Micrococcales</taxon>
        <taxon>Brevibacteriaceae</taxon>
        <taxon>Spelaeicoccus</taxon>
    </lineage>
</organism>
<dbReference type="PROSITE" id="PS50928">
    <property type="entry name" value="ABC_TM1"/>
    <property type="match status" value="1"/>
</dbReference>
<evidence type="ECO:0000256" key="2">
    <source>
        <dbReference type="ARBA" id="ARBA00022448"/>
    </source>
</evidence>
<feature type="transmembrane region" description="Helical" evidence="7">
    <location>
        <begin position="218"/>
        <end position="241"/>
    </location>
</feature>
<evidence type="ECO:0000256" key="4">
    <source>
        <dbReference type="ARBA" id="ARBA00022692"/>
    </source>
</evidence>
<dbReference type="InterPro" id="IPR051393">
    <property type="entry name" value="ABC_transporter_permease"/>
</dbReference>
<protein>
    <submittedName>
        <fullName evidence="9">Multiple sugar transport system permease protein</fullName>
    </submittedName>
</protein>
<accession>A0A7Z0D5T4</accession>
<evidence type="ECO:0000256" key="5">
    <source>
        <dbReference type="ARBA" id="ARBA00022989"/>
    </source>
</evidence>
<dbReference type="RefSeq" id="WP_179429649.1">
    <property type="nucleotide sequence ID" value="NZ_JACBZP010000001.1"/>
</dbReference>